<evidence type="ECO:0000259" key="4">
    <source>
        <dbReference type="Pfam" id="PF25876"/>
    </source>
</evidence>
<organism evidence="8 9">
    <name type="scientific">Sporomusa acidovorans (strain ATCC 49682 / DSM 3132 / Mol)</name>
    <dbReference type="NCBI Taxonomy" id="1123286"/>
    <lineage>
        <taxon>Bacteria</taxon>
        <taxon>Bacillati</taxon>
        <taxon>Bacillota</taxon>
        <taxon>Negativicutes</taxon>
        <taxon>Selenomonadales</taxon>
        <taxon>Sporomusaceae</taxon>
        <taxon>Sporomusa</taxon>
    </lineage>
</organism>
<evidence type="ECO:0000259" key="6">
    <source>
        <dbReference type="Pfam" id="PF25944"/>
    </source>
</evidence>
<protein>
    <submittedName>
        <fullName evidence="8">Multidrug efflux pump subunit AcrA</fullName>
    </submittedName>
</protein>
<dbReference type="NCBIfam" id="TIGR01730">
    <property type="entry name" value="RND_mfp"/>
    <property type="match status" value="1"/>
</dbReference>
<keyword evidence="3" id="KW-0175">Coiled coil</keyword>
<dbReference type="Proteomes" id="UP000216052">
    <property type="component" value="Chromosome"/>
</dbReference>
<evidence type="ECO:0000259" key="7">
    <source>
        <dbReference type="Pfam" id="PF25967"/>
    </source>
</evidence>
<dbReference type="Gene3D" id="1.10.287.470">
    <property type="entry name" value="Helix hairpin bin"/>
    <property type="match status" value="1"/>
</dbReference>
<dbReference type="Pfam" id="PF25876">
    <property type="entry name" value="HH_MFP_RND"/>
    <property type="match status" value="1"/>
</dbReference>
<dbReference type="Gene3D" id="2.40.50.100">
    <property type="match status" value="1"/>
</dbReference>
<dbReference type="InterPro" id="IPR058627">
    <property type="entry name" value="MdtA-like_C"/>
</dbReference>
<feature type="domain" description="Multidrug resistance protein MdtA-like beta-barrel" evidence="6">
    <location>
        <begin position="213"/>
        <end position="300"/>
    </location>
</feature>
<dbReference type="InterPro" id="IPR006143">
    <property type="entry name" value="RND_pump_MFP"/>
</dbReference>
<proteinExistence type="inferred from homology"/>
<dbReference type="EMBL" id="CP155571">
    <property type="protein sequence ID" value="XFO70829.1"/>
    <property type="molecule type" value="Genomic_DNA"/>
</dbReference>
<keyword evidence="9" id="KW-1185">Reference proteome</keyword>
<dbReference type="Pfam" id="PF25917">
    <property type="entry name" value="BSH_RND"/>
    <property type="match status" value="1"/>
</dbReference>
<name>A0ABZ3IYC4_SPOA4</name>
<dbReference type="InterPro" id="IPR058626">
    <property type="entry name" value="MdtA-like_b-barrel"/>
</dbReference>
<dbReference type="InterPro" id="IPR058624">
    <property type="entry name" value="MdtA-like_HH"/>
</dbReference>
<feature type="domain" description="Multidrug resistance protein MdtA-like barrel-sandwich hybrid" evidence="5">
    <location>
        <begin position="69"/>
        <end position="208"/>
    </location>
</feature>
<evidence type="ECO:0000259" key="5">
    <source>
        <dbReference type="Pfam" id="PF25917"/>
    </source>
</evidence>
<dbReference type="SUPFAM" id="SSF111369">
    <property type="entry name" value="HlyD-like secretion proteins"/>
    <property type="match status" value="1"/>
</dbReference>
<evidence type="ECO:0000256" key="2">
    <source>
        <dbReference type="ARBA" id="ARBA00009477"/>
    </source>
</evidence>
<dbReference type="PANTHER" id="PTHR30158">
    <property type="entry name" value="ACRA/E-RELATED COMPONENT OF DRUG EFFLUX TRANSPORTER"/>
    <property type="match status" value="1"/>
</dbReference>
<feature type="domain" description="Multidrug resistance protein MdtA-like alpha-helical hairpin" evidence="4">
    <location>
        <begin position="108"/>
        <end position="170"/>
    </location>
</feature>
<evidence type="ECO:0000313" key="9">
    <source>
        <dbReference type="Proteomes" id="UP000216052"/>
    </source>
</evidence>
<dbReference type="Gene3D" id="2.40.420.20">
    <property type="match status" value="1"/>
</dbReference>
<sequence length="387" mass="42462">MSSRGSKKLYIGLFLIVIALGVVVARSGILSKTQPAMAQAVAVKAMQVITRDTPVNSEFVGQVRAKSEIKVMSKISGNIVEKMVNGGDNVYKGQPLFRIDNKQYRSAVNSARATLNKSQATLNNTRMDVARYQKLAAVDGIARQTLDSYIAKAEEEEAEVEANQANLQQAMEAEQDTLIISPVDGRIDVNDVSLGYYVVAGSTTMATVSSIDPIWVQFSMSENEYLTFIRSGNGTLPESFKDHLKLVLSDGKEYSLIGHVEQIDKGINDTTGTITIKASFDNPQRFLLPGMFARVVVQETVRPGALLIPQKAVKQVLDNTFVFVVTDDNKAESRQVKLGERIGDMWLVEDGLSTTDRIVVEGIDKVKQGNDLQVTMVQPDEQTPARQ</sequence>
<evidence type="ECO:0000313" key="8">
    <source>
        <dbReference type="EMBL" id="XFO70829.1"/>
    </source>
</evidence>
<evidence type="ECO:0000256" key="1">
    <source>
        <dbReference type="ARBA" id="ARBA00004196"/>
    </source>
</evidence>
<dbReference type="Gene3D" id="2.40.30.170">
    <property type="match status" value="1"/>
</dbReference>
<dbReference type="Pfam" id="PF25944">
    <property type="entry name" value="Beta-barrel_RND"/>
    <property type="match status" value="1"/>
</dbReference>
<reference evidence="8" key="1">
    <citation type="submission" date="2024-05" db="EMBL/GenBank/DDBJ databases">
        <title>Isolation and characterization of Sporomusa carbonis sp. nov., a carboxydotrophic hydrogenogen in the genus of Sporomusa isolated from a charcoal burning pile.</title>
        <authorList>
            <person name="Boeer T."/>
            <person name="Rosenbaum F."/>
            <person name="Eysell L."/>
            <person name="Mueller V."/>
            <person name="Daniel R."/>
            <person name="Poehlein A."/>
        </authorList>
    </citation>
    <scope>NUCLEOTIDE SEQUENCE [LARGE SCALE GENOMIC DNA]</scope>
    <source>
        <strain evidence="8">DSM 3132</strain>
    </source>
</reference>
<feature type="coiled-coil region" evidence="3">
    <location>
        <begin position="146"/>
        <end position="177"/>
    </location>
</feature>
<comment type="subcellular location">
    <subcellularLocation>
        <location evidence="1">Cell envelope</location>
    </subcellularLocation>
</comment>
<feature type="domain" description="Multidrug resistance protein MdtA-like C-terminal permuted SH3" evidence="7">
    <location>
        <begin position="305"/>
        <end position="365"/>
    </location>
</feature>
<comment type="similarity">
    <text evidence="2">Belongs to the membrane fusion protein (MFP) (TC 8.A.1) family.</text>
</comment>
<dbReference type="InterPro" id="IPR058625">
    <property type="entry name" value="MdtA-like_BSH"/>
</dbReference>
<accession>A0ABZ3IYC4</accession>
<gene>
    <name evidence="8" type="primary">acrA_1</name>
    <name evidence="8" type="ORF">SPACI_008290</name>
</gene>
<dbReference type="Pfam" id="PF25967">
    <property type="entry name" value="RND-MFP_C"/>
    <property type="match status" value="1"/>
</dbReference>
<evidence type="ECO:0000256" key="3">
    <source>
        <dbReference type="SAM" id="Coils"/>
    </source>
</evidence>